<dbReference type="InterPro" id="IPR036306">
    <property type="entry name" value="ISWI_HAND-dom_sf"/>
</dbReference>
<evidence type="ECO:0000313" key="2">
    <source>
        <dbReference type="EMBL" id="KAJ7767485.1"/>
    </source>
</evidence>
<gene>
    <name evidence="2" type="ORF">DFH07DRAFT_1011356</name>
</gene>
<dbReference type="GO" id="GO:0003677">
    <property type="term" value="F:DNA binding"/>
    <property type="evidence" value="ECO:0007669"/>
    <property type="project" value="InterPro"/>
</dbReference>
<evidence type="ECO:0000313" key="3">
    <source>
        <dbReference type="Proteomes" id="UP001215280"/>
    </source>
</evidence>
<name>A0AAD7NN13_9AGAR</name>
<reference evidence="2" key="1">
    <citation type="submission" date="2023-03" db="EMBL/GenBank/DDBJ databases">
        <title>Massive genome expansion in bonnet fungi (Mycena s.s.) driven by repeated elements and novel gene families across ecological guilds.</title>
        <authorList>
            <consortium name="Lawrence Berkeley National Laboratory"/>
            <person name="Harder C.B."/>
            <person name="Miyauchi S."/>
            <person name="Viragh M."/>
            <person name="Kuo A."/>
            <person name="Thoen E."/>
            <person name="Andreopoulos B."/>
            <person name="Lu D."/>
            <person name="Skrede I."/>
            <person name="Drula E."/>
            <person name="Henrissat B."/>
            <person name="Morin E."/>
            <person name="Kohler A."/>
            <person name="Barry K."/>
            <person name="LaButti K."/>
            <person name="Morin E."/>
            <person name="Salamov A."/>
            <person name="Lipzen A."/>
            <person name="Mereny Z."/>
            <person name="Hegedus B."/>
            <person name="Baldrian P."/>
            <person name="Stursova M."/>
            <person name="Weitz H."/>
            <person name="Taylor A."/>
            <person name="Grigoriev I.V."/>
            <person name="Nagy L.G."/>
            <person name="Martin F."/>
            <person name="Kauserud H."/>
        </authorList>
    </citation>
    <scope>NUCLEOTIDE SEQUENCE</scope>
    <source>
        <strain evidence="2">CBHHK188m</strain>
    </source>
</reference>
<dbReference type="AlphaFoldDB" id="A0AAD7NN13"/>
<feature type="domain" description="ISWI HAND" evidence="1">
    <location>
        <begin position="48"/>
        <end position="155"/>
    </location>
</feature>
<dbReference type="GO" id="GO:0031491">
    <property type="term" value="F:nucleosome binding"/>
    <property type="evidence" value="ECO:0007669"/>
    <property type="project" value="InterPro"/>
</dbReference>
<dbReference type="Pfam" id="PF09110">
    <property type="entry name" value="HAND"/>
    <property type="match status" value="1"/>
</dbReference>
<dbReference type="Proteomes" id="UP001215280">
    <property type="component" value="Unassembled WGS sequence"/>
</dbReference>
<dbReference type="EMBL" id="JARJLG010000030">
    <property type="protein sequence ID" value="KAJ7767485.1"/>
    <property type="molecule type" value="Genomic_DNA"/>
</dbReference>
<organism evidence="2 3">
    <name type="scientific">Mycena maculata</name>
    <dbReference type="NCBI Taxonomy" id="230809"/>
    <lineage>
        <taxon>Eukaryota</taxon>
        <taxon>Fungi</taxon>
        <taxon>Dikarya</taxon>
        <taxon>Basidiomycota</taxon>
        <taxon>Agaricomycotina</taxon>
        <taxon>Agaricomycetes</taxon>
        <taxon>Agaricomycetidae</taxon>
        <taxon>Agaricales</taxon>
        <taxon>Marasmiineae</taxon>
        <taxon>Mycenaceae</taxon>
        <taxon>Mycena</taxon>
    </lineage>
</organism>
<keyword evidence="3" id="KW-1185">Reference proteome</keyword>
<accession>A0AAD7NN13</accession>
<sequence length="158" mass="18147">MALIVGQVINKHCSTSQWEGEDFRTGQRKPLNFNLLSLSKREHKSNYSVDSYFKDAMRTGPVKPEKGPKLPRATKQVQVQDFQFFEPELSVLQERELAVHKRPNGIAATVREAQAPEDTPEWLEEERVAAQEFIDTTEPLTEEEIAKKDEYVEQGFPD</sequence>
<dbReference type="Gene3D" id="1.10.1040.30">
    <property type="entry name" value="ISWI, HAND domain"/>
    <property type="match status" value="1"/>
</dbReference>
<protein>
    <submittedName>
        <fullName evidence="2">HAND-domain-containing protein</fullName>
    </submittedName>
</protein>
<proteinExistence type="predicted"/>
<dbReference type="GO" id="GO:0006338">
    <property type="term" value="P:chromatin remodeling"/>
    <property type="evidence" value="ECO:0007669"/>
    <property type="project" value="InterPro"/>
</dbReference>
<comment type="caution">
    <text evidence="2">The sequence shown here is derived from an EMBL/GenBank/DDBJ whole genome shotgun (WGS) entry which is preliminary data.</text>
</comment>
<dbReference type="InterPro" id="IPR015194">
    <property type="entry name" value="ISWI_HAND-dom"/>
</dbReference>
<dbReference type="SUPFAM" id="SSF101224">
    <property type="entry name" value="HAND domain of the nucleosome remodeling ATPase ISWI"/>
    <property type="match status" value="1"/>
</dbReference>
<evidence type="ECO:0000259" key="1">
    <source>
        <dbReference type="Pfam" id="PF09110"/>
    </source>
</evidence>